<dbReference type="PANTHER" id="PTHR12084">
    <property type="entry name" value="NUCLEAR PORE GLYCOPROTEIN P62-RELATED"/>
    <property type="match status" value="1"/>
</dbReference>
<feature type="domain" description="Nucleoporin NSP1-like C-terminal" evidence="10">
    <location>
        <begin position="166"/>
        <end position="264"/>
    </location>
</feature>
<dbReference type="GO" id="GO:0017056">
    <property type="term" value="F:structural constituent of nuclear pore"/>
    <property type="evidence" value="ECO:0007669"/>
    <property type="project" value="InterPro"/>
</dbReference>
<proteinExistence type="inferred from homology"/>
<dbReference type="InterPro" id="IPR026010">
    <property type="entry name" value="NSP1/NUP62"/>
</dbReference>
<dbReference type="Gene3D" id="1.20.5.170">
    <property type="match status" value="1"/>
</dbReference>
<evidence type="ECO:0000256" key="2">
    <source>
        <dbReference type="ARBA" id="ARBA00005911"/>
    </source>
</evidence>
<keyword evidence="5" id="KW-0653">Protein transport</keyword>
<feature type="region of interest" description="Disordered" evidence="9">
    <location>
        <begin position="130"/>
        <end position="154"/>
    </location>
</feature>
<protein>
    <recommendedName>
        <fullName evidence="10">Nucleoporin NSP1-like C-terminal domain-containing protein</fullName>
    </recommendedName>
</protein>
<dbReference type="GO" id="GO:0005543">
    <property type="term" value="F:phospholipid binding"/>
    <property type="evidence" value="ECO:0007669"/>
    <property type="project" value="TreeGrafter"/>
</dbReference>
<gene>
    <name evidence="11" type="ORF">O3M35_000934</name>
</gene>
<evidence type="ECO:0000256" key="9">
    <source>
        <dbReference type="SAM" id="MobiDB-lite"/>
    </source>
</evidence>
<reference evidence="11 12" key="1">
    <citation type="submission" date="2022-12" db="EMBL/GenBank/DDBJ databases">
        <title>Chromosome-level genome assembly of true bugs.</title>
        <authorList>
            <person name="Ma L."/>
            <person name="Li H."/>
        </authorList>
    </citation>
    <scope>NUCLEOTIDE SEQUENCE [LARGE SCALE GENOMIC DNA]</scope>
    <source>
        <strain evidence="11">Lab_2022b</strain>
    </source>
</reference>
<evidence type="ECO:0000256" key="1">
    <source>
        <dbReference type="ARBA" id="ARBA00004567"/>
    </source>
</evidence>
<dbReference type="GO" id="GO:0006606">
    <property type="term" value="P:protein import into nucleus"/>
    <property type="evidence" value="ECO:0007669"/>
    <property type="project" value="TreeGrafter"/>
</dbReference>
<dbReference type="GO" id="GO:0044613">
    <property type="term" value="C:nuclear pore central transport channel"/>
    <property type="evidence" value="ECO:0007669"/>
    <property type="project" value="TreeGrafter"/>
</dbReference>
<comment type="caution">
    <text evidence="11">The sequence shown here is derived from an EMBL/GenBank/DDBJ whole genome shotgun (WGS) entry which is preliminary data.</text>
</comment>
<sequence>MSLGGNQAQSGITTAQGASSTISNTFTAPIPSSTATQGSSPFQFKPPQTSNPSTNVQAPSSSATGFTLGGELLNQLKGHISDNIPVSSTTTTAAPNLGGDLLNQLKGNISGNAPTSNLFGTGDKKLGTGTTTLTTGTTSTSSQQTTSSITQPTGTNFLSTQAGVSDKQVSQMTYEELETAVNKLIGKLTDNEEEFTKIARELNEWDKAINDNYEKLLFLTETVKTVKSAQIKLSYDLDFIAIEHKDFESIIASCEKEVENYNFSHPSRHDVYQKAVNVDIQVRRMCEELREVIEHLNERLKFSESDDPVMQIGRVLNAHMESLKWVDENTTQIHDYINYLSQIQEQMKKKLPQIGTFCKW</sequence>
<name>A0AAW1DSY0_9HEMI</name>
<dbReference type="Proteomes" id="UP001461498">
    <property type="component" value="Unassembled WGS sequence"/>
</dbReference>
<comment type="similarity">
    <text evidence="2">Belongs to the nucleoporin NSP1/NUP62 family.</text>
</comment>
<keyword evidence="4" id="KW-0509">mRNA transport</keyword>
<evidence type="ECO:0000256" key="4">
    <source>
        <dbReference type="ARBA" id="ARBA00022816"/>
    </source>
</evidence>
<feature type="region of interest" description="Disordered" evidence="9">
    <location>
        <begin position="1"/>
        <end position="67"/>
    </location>
</feature>
<keyword evidence="6" id="KW-0811">Translocation</keyword>
<dbReference type="AlphaFoldDB" id="A0AAW1DSY0"/>
<comment type="subcellular location">
    <subcellularLocation>
        <location evidence="1">Nucleus</location>
        <location evidence="1">Nuclear pore complex</location>
    </subcellularLocation>
</comment>
<evidence type="ECO:0000256" key="8">
    <source>
        <dbReference type="ARBA" id="ARBA00023242"/>
    </source>
</evidence>
<organism evidence="11 12">
    <name type="scientific">Rhynocoris fuscipes</name>
    <dbReference type="NCBI Taxonomy" id="488301"/>
    <lineage>
        <taxon>Eukaryota</taxon>
        <taxon>Metazoa</taxon>
        <taxon>Ecdysozoa</taxon>
        <taxon>Arthropoda</taxon>
        <taxon>Hexapoda</taxon>
        <taxon>Insecta</taxon>
        <taxon>Pterygota</taxon>
        <taxon>Neoptera</taxon>
        <taxon>Paraneoptera</taxon>
        <taxon>Hemiptera</taxon>
        <taxon>Heteroptera</taxon>
        <taxon>Panheteroptera</taxon>
        <taxon>Cimicomorpha</taxon>
        <taxon>Reduviidae</taxon>
        <taxon>Harpactorinae</taxon>
        <taxon>Harpactorini</taxon>
        <taxon>Rhynocoris</taxon>
    </lineage>
</organism>
<evidence type="ECO:0000313" key="12">
    <source>
        <dbReference type="Proteomes" id="UP001461498"/>
    </source>
</evidence>
<dbReference type="GO" id="GO:0006405">
    <property type="term" value="P:RNA export from nucleus"/>
    <property type="evidence" value="ECO:0007669"/>
    <property type="project" value="TreeGrafter"/>
</dbReference>
<evidence type="ECO:0000256" key="5">
    <source>
        <dbReference type="ARBA" id="ARBA00022927"/>
    </source>
</evidence>
<dbReference type="Pfam" id="PF05064">
    <property type="entry name" value="Nsp1_C"/>
    <property type="match status" value="1"/>
</dbReference>
<evidence type="ECO:0000259" key="10">
    <source>
        <dbReference type="Pfam" id="PF05064"/>
    </source>
</evidence>
<dbReference type="GO" id="GO:0051028">
    <property type="term" value="P:mRNA transport"/>
    <property type="evidence" value="ECO:0007669"/>
    <property type="project" value="UniProtKB-KW"/>
</dbReference>
<accession>A0AAW1DSY0</accession>
<dbReference type="InterPro" id="IPR007758">
    <property type="entry name" value="Nucleoporin_NSP1_C"/>
</dbReference>
<keyword evidence="12" id="KW-1185">Reference proteome</keyword>
<dbReference type="EMBL" id="JAPXFL010000001">
    <property type="protein sequence ID" value="KAK9512532.1"/>
    <property type="molecule type" value="Genomic_DNA"/>
</dbReference>
<evidence type="ECO:0000313" key="11">
    <source>
        <dbReference type="EMBL" id="KAK9512532.1"/>
    </source>
</evidence>
<keyword evidence="3" id="KW-0813">Transport</keyword>
<feature type="compositionally biased region" description="Polar residues" evidence="9">
    <location>
        <begin position="1"/>
        <end position="65"/>
    </location>
</feature>
<evidence type="ECO:0000256" key="3">
    <source>
        <dbReference type="ARBA" id="ARBA00022448"/>
    </source>
</evidence>
<keyword evidence="7" id="KW-0906">Nuclear pore complex</keyword>
<dbReference type="PANTHER" id="PTHR12084:SF0">
    <property type="entry name" value="NUCLEAR PORE GLYCOPROTEIN P62"/>
    <property type="match status" value="1"/>
</dbReference>
<evidence type="ECO:0000256" key="7">
    <source>
        <dbReference type="ARBA" id="ARBA00023132"/>
    </source>
</evidence>
<keyword evidence="8" id="KW-0539">Nucleus</keyword>
<evidence type="ECO:0000256" key="6">
    <source>
        <dbReference type="ARBA" id="ARBA00023010"/>
    </source>
</evidence>